<evidence type="ECO:0000256" key="10">
    <source>
        <dbReference type="ARBA" id="ARBA00049515"/>
    </source>
</evidence>
<dbReference type="Proteomes" id="UP000290657">
    <property type="component" value="Unassembled WGS sequence"/>
</dbReference>
<comment type="caution">
    <text evidence="13">The sequence shown here is derived from an EMBL/GenBank/DDBJ whole genome shotgun (WGS) entry which is preliminary data.</text>
</comment>
<keyword evidence="4" id="KW-0963">Cytoplasm</keyword>
<dbReference type="RefSeq" id="WP_128995023.1">
    <property type="nucleotide sequence ID" value="NZ_PDKN01000001.1"/>
</dbReference>
<keyword evidence="8" id="KW-0648">Protein biosynthesis</keyword>
<gene>
    <name evidence="13" type="primary">thrS</name>
    <name evidence="13" type="ORF">CRV04_02415</name>
</gene>
<dbReference type="InterPro" id="IPR004154">
    <property type="entry name" value="Anticodon-bd"/>
</dbReference>
<protein>
    <recommendedName>
        <fullName evidence="3 11">Threonine--tRNA ligase</fullName>
        <ecNumber evidence="3 11">6.1.1.3</ecNumber>
    </recommendedName>
</protein>
<evidence type="ECO:0000256" key="3">
    <source>
        <dbReference type="ARBA" id="ARBA00013163"/>
    </source>
</evidence>
<evidence type="ECO:0000256" key="8">
    <source>
        <dbReference type="ARBA" id="ARBA00022917"/>
    </source>
</evidence>
<comment type="catalytic activity">
    <reaction evidence="10">
        <text>tRNA(Thr) + L-threonine + ATP = L-threonyl-tRNA(Thr) + AMP + diphosphate + H(+)</text>
        <dbReference type="Rhea" id="RHEA:24624"/>
        <dbReference type="Rhea" id="RHEA-COMP:9670"/>
        <dbReference type="Rhea" id="RHEA-COMP:9704"/>
        <dbReference type="ChEBI" id="CHEBI:15378"/>
        <dbReference type="ChEBI" id="CHEBI:30616"/>
        <dbReference type="ChEBI" id="CHEBI:33019"/>
        <dbReference type="ChEBI" id="CHEBI:57926"/>
        <dbReference type="ChEBI" id="CHEBI:78442"/>
        <dbReference type="ChEBI" id="CHEBI:78534"/>
        <dbReference type="ChEBI" id="CHEBI:456215"/>
        <dbReference type="EC" id="6.1.1.3"/>
    </reaction>
</comment>
<evidence type="ECO:0000256" key="9">
    <source>
        <dbReference type="ARBA" id="ARBA00023146"/>
    </source>
</evidence>
<dbReference type="InterPro" id="IPR045864">
    <property type="entry name" value="aa-tRNA-synth_II/BPL/LPL"/>
</dbReference>
<evidence type="ECO:0000256" key="5">
    <source>
        <dbReference type="ARBA" id="ARBA00022598"/>
    </source>
</evidence>
<keyword evidence="6" id="KW-0547">Nucleotide-binding</keyword>
<dbReference type="CDD" id="cd00771">
    <property type="entry name" value="ThrRS_core"/>
    <property type="match status" value="1"/>
</dbReference>
<dbReference type="FunFam" id="3.30.930.10:FF:000019">
    <property type="entry name" value="Threonine--tRNA ligase"/>
    <property type="match status" value="1"/>
</dbReference>
<evidence type="ECO:0000313" key="13">
    <source>
        <dbReference type="EMBL" id="RXJ60887.1"/>
    </source>
</evidence>
<dbReference type="GO" id="GO:0004829">
    <property type="term" value="F:threonine-tRNA ligase activity"/>
    <property type="evidence" value="ECO:0007669"/>
    <property type="project" value="UniProtKB-UniRule"/>
</dbReference>
<sequence length="403" mass="47478">MQKMNDMDHRILGKKLELFMFSELSPGMAFWLPQGSKLKNNLKNIIYKSHILRDYEYVESPAMMEDKMWKISGHYENYKENMFPSIVEKKDYLLKPMNCPMHILMYQNSKKSYKELPIRYFEFGQVHRNELSGVLHGLFRVREFVQDDSHIICMPEQLENEILSILDFIKSLLSFFDFEYRIDFSSRPDKSIGSDENWEKAENSIKNALSKFGQEYQLNEGDGAFYGPKIDIKIKDIHKREWQLGSIQVDYNLPQRFNMKYIDNEGKEKQPIIIHRAILGSIERFIGILLEHYKGVLPVCISPNQLAIVPIASNSQSQMQYIEKFKKELLLHNINVKIYNSDDSLNRRIKNSENDKNPLICVVGDNEVRENSLNIRDKLKKENYQVSLNSFIEYLKNEMDVVV</sequence>
<keyword evidence="7" id="KW-0067">ATP-binding</keyword>
<dbReference type="PANTHER" id="PTHR11451:SF44">
    <property type="entry name" value="THREONINE--TRNA LIGASE, CHLOROPLASTIC_MITOCHONDRIAL 2"/>
    <property type="match status" value="1"/>
</dbReference>
<dbReference type="PANTHER" id="PTHR11451">
    <property type="entry name" value="THREONINE-TRNA LIGASE"/>
    <property type="match status" value="1"/>
</dbReference>
<dbReference type="InterPro" id="IPR002320">
    <property type="entry name" value="Thr-tRNA-ligase_IIa"/>
</dbReference>
<accession>A0A4Q0XTI1</accession>
<dbReference type="OrthoDB" id="9802304at2"/>
<organism evidence="13 14">
    <name type="scientific">Candidatus Marinarcus aquaticus</name>
    <dbReference type="NCBI Taxonomy" id="2044504"/>
    <lineage>
        <taxon>Bacteria</taxon>
        <taxon>Pseudomonadati</taxon>
        <taxon>Campylobacterota</taxon>
        <taxon>Epsilonproteobacteria</taxon>
        <taxon>Campylobacterales</taxon>
        <taxon>Arcobacteraceae</taxon>
        <taxon>Candidatus Marinarcus</taxon>
    </lineage>
</organism>
<evidence type="ECO:0000256" key="6">
    <source>
        <dbReference type="ARBA" id="ARBA00022741"/>
    </source>
</evidence>
<dbReference type="GO" id="GO:0005524">
    <property type="term" value="F:ATP binding"/>
    <property type="evidence" value="ECO:0007669"/>
    <property type="project" value="UniProtKB-KW"/>
</dbReference>
<dbReference type="InterPro" id="IPR036621">
    <property type="entry name" value="Anticodon-bd_dom_sf"/>
</dbReference>
<keyword evidence="9" id="KW-0030">Aminoacyl-tRNA synthetase</keyword>
<evidence type="ECO:0000256" key="11">
    <source>
        <dbReference type="NCBIfam" id="TIGR00418"/>
    </source>
</evidence>
<dbReference type="Gene3D" id="3.40.50.800">
    <property type="entry name" value="Anticodon-binding domain"/>
    <property type="match status" value="1"/>
</dbReference>
<evidence type="ECO:0000256" key="1">
    <source>
        <dbReference type="ARBA" id="ARBA00004496"/>
    </source>
</evidence>
<evidence type="ECO:0000256" key="2">
    <source>
        <dbReference type="ARBA" id="ARBA00008226"/>
    </source>
</evidence>
<proteinExistence type="inferred from homology"/>
<dbReference type="GO" id="GO:0006435">
    <property type="term" value="P:threonyl-tRNA aminoacylation"/>
    <property type="evidence" value="ECO:0007669"/>
    <property type="project" value="UniProtKB-UniRule"/>
</dbReference>
<dbReference type="PROSITE" id="PS50862">
    <property type="entry name" value="AA_TRNA_LIGASE_II"/>
    <property type="match status" value="1"/>
</dbReference>
<evidence type="ECO:0000256" key="7">
    <source>
        <dbReference type="ARBA" id="ARBA00022840"/>
    </source>
</evidence>
<dbReference type="AlphaFoldDB" id="A0A4Q0XTI1"/>
<dbReference type="InterPro" id="IPR002314">
    <property type="entry name" value="aa-tRNA-synt_IIb"/>
</dbReference>
<dbReference type="GO" id="GO:0005737">
    <property type="term" value="C:cytoplasm"/>
    <property type="evidence" value="ECO:0007669"/>
    <property type="project" value="UniProtKB-SubCell"/>
</dbReference>
<evidence type="ECO:0000256" key="4">
    <source>
        <dbReference type="ARBA" id="ARBA00022490"/>
    </source>
</evidence>
<dbReference type="SUPFAM" id="SSF55681">
    <property type="entry name" value="Class II aaRS and biotin synthetases"/>
    <property type="match status" value="1"/>
</dbReference>
<keyword evidence="14" id="KW-1185">Reference proteome</keyword>
<comment type="similarity">
    <text evidence="2">Belongs to the class-II aminoacyl-tRNA synthetase family.</text>
</comment>
<dbReference type="NCBIfam" id="TIGR00418">
    <property type="entry name" value="thrS"/>
    <property type="match status" value="1"/>
</dbReference>
<comment type="subcellular location">
    <subcellularLocation>
        <location evidence="1">Cytoplasm</location>
    </subcellularLocation>
</comment>
<reference evidence="13 14" key="1">
    <citation type="submission" date="2017-10" db="EMBL/GenBank/DDBJ databases">
        <title>Genomics of the genus Arcobacter.</title>
        <authorList>
            <person name="Perez-Cataluna A."/>
            <person name="Figueras M.J."/>
        </authorList>
    </citation>
    <scope>NUCLEOTIDE SEQUENCE [LARGE SCALE GENOMIC DNA]</scope>
    <source>
        <strain evidence="13 14">CECT 8987</strain>
    </source>
</reference>
<dbReference type="Pfam" id="PF03129">
    <property type="entry name" value="HGTP_anticodon"/>
    <property type="match status" value="1"/>
</dbReference>
<dbReference type="EMBL" id="PDKN01000001">
    <property type="protein sequence ID" value="RXJ60887.1"/>
    <property type="molecule type" value="Genomic_DNA"/>
</dbReference>
<dbReference type="InterPro" id="IPR033728">
    <property type="entry name" value="ThrRS_core"/>
</dbReference>
<keyword evidence="5 13" id="KW-0436">Ligase</keyword>
<dbReference type="Gene3D" id="3.30.930.10">
    <property type="entry name" value="Bira Bifunctional Protein, Domain 2"/>
    <property type="match status" value="1"/>
</dbReference>
<dbReference type="PRINTS" id="PR01047">
    <property type="entry name" value="TRNASYNTHTHR"/>
</dbReference>
<dbReference type="InterPro" id="IPR006195">
    <property type="entry name" value="aa-tRNA-synth_II"/>
</dbReference>
<feature type="domain" description="Aminoacyl-transfer RNA synthetases class-II family profile" evidence="12">
    <location>
        <begin position="33"/>
        <end position="298"/>
    </location>
</feature>
<dbReference type="EC" id="6.1.1.3" evidence="3 11"/>
<evidence type="ECO:0000313" key="14">
    <source>
        <dbReference type="Proteomes" id="UP000290657"/>
    </source>
</evidence>
<name>A0A4Q0XTI1_9BACT</name>
<evidence type="ECO:0000259" key="12">
    <source>
        <dbReference type="PROSITE" id="PS50862"/>
    </source>
</evidence>
<dbReference type="Pfam" id="PF00587">
    <property type="entry name" value="tRNA-synt_2b"/>
    <property type="match status" value="1"/>
</dbReference>
<dbReference type="SUPFAM" id="SSF52954">
    <property type="entry name" value="Class II aaRS ABD-related"/>
    <property type="match status" value="1"/>
</dbReference>